<dbReference type="InterPro" id="IPR047122">
    <property type="entry name" value="Trans-enoyl_RdTase-like"/>
</dbReference>
<keyword evidence="6" id="KW-1185">Reference proteome</keyword>
<reference evidence="5 6" key="1">
    <citation type="journal article" date="2016" name="Genome Biol. Evol.">
        <title>Divergent and convergent evolution of fungal pathogenicity.</title>
        <authorList>
            <person name="Shang Y."/>
            <person name="Xiao G."/>
            <person name="Zheng P."/>
            <person name="Cen K."/>
            <person name="Zhan S."/>
            <person name="Wang C."/>
        </authorList>
    </citation>
    <scope>NUCLEOTIDE SEQUENCE [LARGE SCALE GENOMIC DNA]</scope>
    <source>
        <strain evidence="5 6">RCEF 264</strain>
    </source>
</reference>
<dbReference type="SUPFAM" id="SSF51735">
    <property type="entry name" value="NAD(P)-binding Rossmann-fold domains"/>
    <property type="match status" value="1"/>
</dbReference>
<gene>
    <name evidence="5" type="ORF">SPI_03886</name>
</gene>
<dbReference type="SUPFAM" id="SSF50129">
    <property type="entry name" value="GroES-like"/>
    <property type="match status" value="1"/>
</dbReference>
<comment type="caution">
    <text evidence="5">The sequence shown here is derived from an EMBL/GenBank/DDBJ whole genome shotgun (WGS) entry which is preliminary data.</text>
</comment>
<dbReference type="SMART" id="SM00829">
    <property type="entry name" value="PKS_ER"/>
    <property type="match status" value="1"/>
</dbReference>
<dbReference type="Proteomes" id="UP000076874">
    <property type="component" value="Unassembled WGS sequence"/>
</dbReference>
<dbReference type="InterPro" id="IPR036291">
    <property type="entry name" value="NAD(P)-bd_dom_sf"/>
</dbReference>
<dbReference type="InterPro" id="IPR013154">
    <property type="entry name" value="ADH-like_N"/>
</dbReference>
<dbReference type="PANTHER" id="PTHR45348:SF2">
    <property type="entry name" value="ZINC-TYPE ALCOHOL DEHYDROGENASE-LIKE PROTEIN C2E1P3.01"/>
    <property type="match status" value="1"/>
</dbReference>
<dbReference type="InterPro" id="IPR020843">
    <property type="entry name" value="ER"/>
</dbReference>
<comment type="similarity">
    <text evidence="2">Belongs to the zinc-containing alcohol dehydrogenase family.</text>
</comment>
<organism evidence="5 6">
    <name type="scientific">Niveomyces insectorum RCEF 264</name>
    <dbReference type="NCBI Taxonomy" id="1081102"/>
    <lineage>
        <taxon>Eukaryota</taxon>
        <taxon>Fungi</taxon>
        <taxon>Dikarya</taxon>
        <taxon>Ascomycota</taxon>
        <taxon>Pezizomycotina</taxon>
        <taxon>Sordariomycetes</taxon>
        <taxon>Hypocreomycetidae</taxon>
        <taxon>Hypocreales</taxon>
        <taxon>Cordycipitaceae</taxon>
        <taxon>Niveomyces</taxon>
    </lineage>
</organism>
<protein>
    <submittedName>
        <fullName evidence="5">Alcohol dehydrogenase superfamily, zinc-type</fullName>
    </submittedName>
</protein>
<dbReference type="PANTHER" id="PTHR45348">
    <property type="entry name" value="HYPOTHETICAL OXIDOREDUCTASE (EUROFUNG)"/>
    <property type="match status" value="1"/>
</dbReference>
<dbReference type="AlphaFoldDB" id="A0A167WFF9"/>
<dbReference type="Gene3D" id="3.40.50.720">
    <property type="entry name" value="NAD(P)-binding Rossmann-like Domain"/>
    <property type="match status" value="1"/>
</dbReference>
<dbReference type="InterPro" id="IPR011032">
    <property type="entry name" value="GroES-like_sf"/>
</dbReference>
<feature type="domain" description="Enoyl reductase (ER)" evidence="4">
    <location>
        <begin position="15"/>
        <end position="371"/>
    </location>
</feature>
<dbReference type="OrthoDB" id="10257049at2759"/>
<name>A0A167WFF9_9HYPO</name>
<accession>A0A167WFF9</accession>
<dbReference type="Pfam" id="PF08240">
    <property type="entry name" value="ADH_N"/>
    <property type="match status" value="1"/>
</dbReference>
<evidence type="ECO:0000313" key="5">
    <source>
        <dbReference type="EMBL" id="OAA63723.1"/>
    </source>
</evidence>
<evidence type="ECO:0000256" key="3">
    <source>
        <dbReference type="ARBA" id="ARBA00023002"/>
    </source>
</evidence>
<evidence type="ECO:0000313" key="6">
    <source>
        <dbReference type="Proteomes" id="UP000076874"/>
    </source>
</evidence>
<comment type="pathway">
    <text evidence="1">Secondary metabolite biosynthesis.</text>
</comment>
<dbReference type="CDD" id="cd08249">
    <property type="entry name" value="enoyl_reductase_like"/>
    <property type="match status" value="1"/>
</dbReference>
<sequence length="374" mass="39177">MTGEINSAAVLPAVGSDLVVETRPIPMPGPNEVLIRAHVVAVNPVDKPRQALGFMVPTVPTVLGSDLAGTVVAVGSEVGDVLHVGDRVVTVSEGFVTGHIDHGAFQTYVVSPALTTAKLPDHISFQDGATVSLVAMVAVLIFFDAFRFALPDAKAATPTSSPPSVPLPPPGTIVLVWGGASCVGSQIIQMAHLFGFTVYTTASTRHHARLRELGADVAVDYHEPDVAVQQLVAAAQKDGNKAIEYAVDAVSIAGTTVPLVEKVVMATKAAAAAAASTTEVTAATTPRLLLTVPLPKNYAKIGGIDYQFVNGIDIWLRRQDLGRWLFHDNLTSWLAKKVIVPPLPRVVPGGLGGLQQALNEVKGVTGEKLVVELD</sequence>
<proteinExistence type="inferred from homology"/>
<evidence type="ECO:0000259" key="4">
    <source>
        <dbReference type="SMART" id="SM00829"/>
    </source>
</evidence>
<dbReference type="STRING" id="1081102.A0A167WFF9"/>
<evidence type="ECO:0000256" key="2">
    <source>
        <dbReference type="ARBA" id="ARBA00008072"/>
    </source>
</evidence>
<dbReference type="Gene3D" id="3.90.180.10">
    <property type="entry name" value="Medium-chain alcohol dehydrogenases, catalytic domain"/>
    <property type="match status" value="1"/>
</dbReference>
<keyword evidence="3" id="KW-0560">Oxidoreductase</keyword>
<dbReference type="EMBL" id="AZHD01000005">
    <property type="protein sequence ID" value="OAA63723.1"/>
    <property type="molecule type" value="Genomic_DNA"/>
</dbReference>
<dbReference type="GO" id="GO:0016651">
    <property type="term" value="F:oxidoreductase activity, acting on NAD(P)H"/>
    <property type="evidence" value="ECO:0007669"/>
    <property type="project" value="InterPro"/>
</dbReference>
<evidence type="ECO:0000256" key="1">
    <source>
        <dbReference type="ARBA" id="ARBA00005179"/>
    </source>
</evidence>